<evidence type="ECO:0000313" key="5">
    <source>
        <dbReference type="EMBL" id="MBB5073868.1"/>
    </source>
</evidence>
<organism evidence="5 6">
    <name type="scientific">Bartonella callosciuri</name>
    <dbReference type="NCBI Taxonomy" id="686223"/>
    <lineage>
        <taxon>Bacteria</taxon>
        <taxon>Pseudomonadati</taxon>
        <taxon>Pseudomonadota</taxon>
        <taxon>Alphaproteobacteria</taxon>
        <taxon>Hyphomicrobiales</taxon>
        <taxon>Bartonellaceae</taxon>
        <taxon>Bartonella</taxon>
    </lineage>
</organism>
<sequence>MTDTWVSMGQEFRARNHSIFQPYQVNEALIKLAKPYALFMHCLPAHRSEKVVDTVIDGSHSVVFDKAENRLPAQKAILSWCLQDTFFSPQ</sequence>
<keyword evidence="2 3" id="KW-0808">Transferase</keyword>
<evidence type="ECO:0000256" key="2">
    <source>
        <dbReference type="ARBA" id="ARBA00022679"/>
    </source>
</evidence>
<dbReference type="GO" id="GO:0019240">
    <property type="term" value="P:citrulline biosynthetic process"/>
    <property type="evidence" value="ECO:0007669"/>
    <property type="project" value="TreeGrafter"/>
</dbReference>
<dbReference type="AlphaFoldDB" id="A0A840NTY6"/>
<dbReference type="InterPro" id="IPR036901">
    <property type="entry name" value="Asp/Orn_carbamoylTrfase_sf"/>
</dbReference>
<dbReference type="PRINTS" id="PR00100">
    <property type="entry name" value="AOTCASE"/>
</dbReference>
<dbReference type="Gene3D" id="3.40.50.1370">
    <property type="entry name" value="Aspartate/ornithine carbamoyltransferase"/>
    <property type="match status" value="1"/>
</dbReference>
<evidence type="ECO:0000259" key="4">
    <source>
        <dbReference type="Pfam" id="PF00185"/>
    </source>
</evidence>
<dbReference type="Proteomes" id="UP000561417">
    <property type="component" value="Unassembled WGS sequence"/>
</dbReference>
<comment type="function">
    <text evidence="1">Reversibly catalyzes the transfer of the carbamoyl group from carbamoyl phosphate (CP) to the N(epsilon) atom of ornithine (ORN) to produce L-citrulline.</text>
</comment>
<accession>A0A840NTY6</accession>
<keyword evidence="6" id="KW-1185">Reference proteome</keyword>
<evidence type="ECO:0000313" key="6">
    <source>
        <dbReference type="Proteomes" id="UP000561417"/>
    </source>
</evidence>
<dbReference type="EMBL" id="JACHIM010000003">
    <property type="protein sequence ID" value="MBB5073868.1"/>
    <property type="molecule type" value="Genomic_DNA"/>
</dbReference>
<dbReference type="PANTHER" id="PTHR45753:SF3">
    <property type="entry name" value="ORNITHINE TRANSCARBAMYLASE, MITOCHONDRIAL"/>
    <property type="match status" value="1"/>
</dbReference>
<protein>
    <submittedName>
        <fullName evidence="5">Ornithine carbamoyltransferase</fullName>
        <ecNumber evidence="5">2.1.3.3</ecNumber>
    </submittedName>
</protein>
<comment type="similarity">
    <text evidence="3">Belongs to the aspartate/ornithine carbamoyltransferase superfamily.</text>
</comment>
<dbReference type="GO" id="GO:0016597">
    <property type="term" value="F:amino acid binding"/>
    <property type="evidence" value="ECO:0007669"/>
    <property type="project" value="InterPro"/>
</dbReference>
<gene>
    <name evidence="5" type="ORF">HNQ69_000994</name>
</gene>
<dbReference type="SUPFAM" id="SSF53671">
    <property type="entry name" value="Aspartate/ornithine carbamoyltransferase"/>
    <property type="match status" value="1"/>
</dbReference>
<dbReference type="Pfam" id="PF00185">
    <property type="entry name" value="OTCace"/>
    <property type="match status" value="1"/>
</dbReference>
<comment type="caution">
    <text evidence="5">The sequence shown here is derived from an EMBL/GenBank/DDBJ whole genome shotgun (WGS) entry which is preliminary data.</text>
</comment>
<proteinExistence type="inferred from homology"/>
<feature type="domain" description="Aspartate/ornithine carbamoyltransferase Asp/Orn-binding" evidence="4">
    <location>
        <begin position="1"/>
        <end position="81"/>
    </location>
</feature>
<dbReference type="InterPro" id="IPR006130">
    <property type="entry name" value="Asp/Orn_carbamoylTrfase"/>
</dbReference>
<dbReference type="GO" id="GO:0042450">
    <property type="term" value="P:L-arginine biosynthetic process via ornithine"/>
    <property type="evidence" value="ECO:0007669"/>
    <property type="project" value="TreeGrafter"/>
</dbReference>
<name>A0A840NTY6_9HYPH</name>
<dbReference type="GO" id="GO:0004585">
    <property type="term" value="F:ornithine carbamoyltransferase activity"/>
    <property type="evidence" value="ECO:0007669"/>
    <property type="project" value="UniProtKB-EC"/>
</dbReference>
<dbReference type="InterPro" id="IPR006131">
    <property type="entry name" value="Asp_carbamoyltransf_Asp/Orn-bd"/>
</dbReference>
<evidence type="ECO:0000256" key="1">
    <source>
        <dbReference type="ARBA" id="ARBA00003822"/>
    </source>
</evidence>
<evidence type="ECO:0000256" key="3">
    <source>
        <dbReference type="RuleBase" id="RU003634"/>
    </source>
</evidence>
<dbReference type="PANTHER" id="PTHR45753">
    <property type="entry name" value="ORNITHINE CARBAMOYLTRANSFERASE, MITOCHONDRIAL"/>
    <property type="match status" value="1"/>
</dbReference>
<dbReference type="EC" id="2.1.3.3" evidence="5"/>
<reference evidence="5 6" key="1">
    <citation type="submission" date="2020-08" db="EMBL/GenBank/DDBJ databases">
        <title>Genomic Encyclopedia of Type Strains, Phase IV (KMG-IV): sequencing the most valuable type-strain genomes for metagenomic binning, comparative biology and taxonomic classification.</title>
        <authorList>
            <person name="Goeker M."/>
        </authorList>
    </citation>
    <scope>NUCLEOTIDE SEQUENCE [LARGE SCALE GENOMIC DNA]</scope>
    <source>
        <strain evidence="5 6">DSM 28538</strain>
    </source>
</reference>